<keyword evidence="1" id="KW-0808">Transferase</keyword>
<feature type="domain" description="Glycosyltransferase subfamily 4-like N-terminal" evidence="3">
    <location>
        <begin position="59"/>
        <end position="168"/>
    </location>
</feature>
<dbReference type="Pfam" id="PF00534">
    <property type="entry name" value="Glycos_transf_1"/>
    <property type="match status" value="1"/>
</dbReference>
<keyword evidence="5" id="KW-1185">Reference proteome</keyword>
<dbReference type="AlphaFoldDB" id="A0A1T4WGG0"/>
<sequence>MKIAIDGRGANWYAGTGIGTYTQQVLKYILNFDLSNEYHLYWCGTNYKELSNIPNVTVSIASKKHHRFFEEYFIPENIKNKSIDIYHVPQNGIGLPHKKSCLYISTIHDLIPYIMPETVGRGYLKRFISQMPEIIQNSDMIITVSEFSKKDIIRIFDVPEDKIKVTHLAADSFFKPMEKDIAKEFVKINYNVDCDYILYLGGFSPRKNVKSLIVAYSRIYKDIQSDIKLVILGPSKDEHSYLIELCTSLGIRDRVIFTGFIPYDHLPYFYNASIVFVYPSLYEGFGLPPLEAMSCKIPVITSNVSSIPEVTGDSAILINPFDTEDLKCALERVLEDEKLRYDMAEKGFARSREFSWIKTAANTLNIYEETYAMYK</sequence>
<dbReference type="Gene3D" id="3.40.50.2000">
    <property type="entry name" value="Glycogen Phosphorylase B"/>
    <property type="match status" value="2"/>
</dbReference>
<dbReference type="RefSeq" id="WP_078695223.1">
    <property type="nucleotide sequence ID" value="NZ_FUYH01000001.1"/>
</dbReference>
<evidence type="ECO:0000256" key="1">
    <source>
        <dbReference type="ARBA" id="ARBA00022679"/>
    </source>
</evidence>
<dbReference type="Pfam" id="PF13439">
    <property type="entry name" value="Glyco_transf_4"/>
    <property type="match status" value="1"/>
</dbReference>
<dbReference type="InterPro" id="IPR001296">
    <property type="entry name" value="Glyco_trans_1"/>
</dbReference>
<dbReference type="GO" id="GO:0016757">
    <property type="term" value="F:glycosyltransferase activity"/>
    <property type="evidence" value="ECO:0007669"/>
    <property type="project" value="InterPro"/>
</dbReference>
<dbReference type="STRING" id="1147123.SAMN05443428_101189"/>
<dbReference type="GO" id="GO:0009103">
    <property type="term" value="P:lipopolysaccharide biosynthetic process"/>
    <property type="evidence" value="ECO:0007669"/>
    <property type="project" value="TreeGrafter"/>
</dbReference>
<dbReference type="PANTHER" id="PTHR46401:SF2">
    <property type="entry name" value="GLYCOSYLTRANSFERASE WBBK-RELATED"/>
    <property type="match status" value="1"/>
</dbReference>
<evidence type="ECO:0000313" key="4">
    <source>
        <dbReference type="EMBL" id="SKA76403.1"/>
    </source>
</evidence>
<evidence type="ECO:0000259" key="2">
    <source>
        <dbReference type="Pfam" id="PF00534"/>
    </source>
</evidence>
<dbReference type="FunFam" id="3.40.50.2000:FF:000119">
    <property type="entry name" value="Glycosyl transferase group 1"/>
    <property type="match status" value="1"/>
</dbReference>
<dbReference type="PANTHER" id="PTHR46401">
    <property type="entry name" value="GLYCOSYLTRANSFERASE WBBK-RELATED"/>
    <property type="match status" value="1"/>
</dbReference>
<organism evidence="4 5">
    <name type="scientific">Caloramator quimbayensis</name>
    <dbReference type="NCBI Taxonomy" id="1147123"/>
    <lineage>
        <taxon>Bacteria</taxon>
        <taxon>Bacillati</taxon>
        <taxon>Bacillota</taxon>
        <taxon>Clostridia</taxon>
        <taxon>Eubacteriales</taxon>
        <taxon>Clostridiaceae</taxon>
        <taxon>Caloramator</taxon>
    </lineage>
</organism>
<evidence type="ECO:0000313" key="5">
    <source>
        <dbReference type="Proteomes" id="UP000190105"/>
    </source>
</evidence>
<dbReference type="SUPFAM" id="SSF53756">
    <property type="entry name" value="UDP-Glycosyltransferase/glycogen phosphorylase"/>
    <property type="match status" value="1"/>
</dbReference>
<name>A0A1T4WGG0_9CLOT</name>
<dbReference type="EMBL" id="FUYH01000001">
    <property type="protein sequence ID" value="SKA76403.1"/>
    <property type="molecule type" value="Genomic_DNA"/>
</dbReference>
<dbReference type="InterPro" id="IPR028098">
    <property type="entry name" value="Glyco_trans_4-like_N"/>
</dbReference>
<feature type="domain" description="Glycosyl transferase family 1" evidence="2">
    <location>
        <begin position="183"/>
        <end position="347"/>
    </location>
</feature>
<evidence type="ECO:0000259" key="3">
    <source>
        <dbReference type="Pfam" id="PF13439"/>
    </source>
</evidence>
<proteinExistence type="predicted"/>
<protein>
    <submittedName>
        <fullName evidence="4">Uncharacterized protein</fullName>
    </submittedName>
</protein>
<dbReference type="CDD" id="cd03809">
    <property type="entry name" value="GT4_MtfB-like"/>
    <property type="match status" value="1"/>
</dbReference>
<dbReference type="OrthoDB" id="9797829at2"/>
<reference evidence="5" key="1">
    <citation type="submission" date="2017-02" db="EMBL/GenBank/DDBJ databases">
        <authorList>
            <person name="Varghese N."/>
            <person name="Submissions S."/>
        </authorList>
    </citation>
    <scope>NUCLEOTIDE SEQUENCE [LARGE SCALE GENOMIC DNA]</scope>
    <source>
        <strain evidence="5">USBA 833</strain>
    </source>
</reference>
<dbReference type="Proteomes" id="UP000190105">
    <property type="component" value="Unassembled WGS sequence"/>
</dbReference>
<gene>
    <name evidence="4" type="ORF">SAMN05443428_101189</name>
</gene>
<accession>A0A1T4WGG0</accession>